<dbReference type="EMBL" id="BMAW01091250">
    <property type="protein sequence ID" value="GFS48713.1"/>
    <property type="molecule type" value="Genomic_DNA"/>
</dbReference>
<proteinExistence type="predicted"/>
<evidence type="ECO:0000256" key="1">
    <source>
        <dbReference type="SAM" id="MobiDB-lite"/>
    </source>
</evidence>
<organism evidence="2 3">
    <name type="scientific">Nephila pilipes</name>
    <name type="common">Giant wood spider</name>
    <name type="synonym">Nephila maculata</name>
    <dbReference type="NCBI Taxonomy" id="299642"/>
    <lineage>
        <taxon>Eukaryota</taxon>
        <taxon>Metazoa</taxon>
        <taxon>Ecdysozoa</taxon>
        <taxon>Arthropoda</taxon>
        <taxon>Chelicerata</taxon>
        <taxon>Arachnida</taxon>
        <taxon>Araneae</taxon>
        <taxon>Araneomorphae</taxon>
        <taxon>Entelegynae</taxon>
        <taxon>Araneoidea</taxon>
        <taxon>Nephilidae</taxon>
        <taxon>Nephila</taxon>
    </lineage>
</organism>
<accession>A0A8X6JZJ4</accession>
<comment type="caution">
    <text evidence="2">The sequence shown here is derived from an EMBL/GenBank/DDBJ whole genome shotgun (WGS) entry which is preliminary data.</text>
</comment>
<sequence>MGRWMSEAPLFRPGRTVPGADVTALRSPPPSFPMTSHRTPSHLYKGLQSRKSSVSSRNPLSLKMATTENKEHEQDSSASIESYRKRS</sequence>
<protein>
    <submittedName>
        <fullName evidence="2">Uncharacterized protein</fullName>
    </submittedName>
</protein>
<name>A0A8X6JZJ4_NEPPI</name>
<dbReference type="Proteomes" id="UP000887013">
    <property type="component" value="Unassembled WGS sequence"/>
</dbReference>
<keyword evidence="3" id="KW-1185">Reference proteome</keyword>
<feature type="compositionally biased region" description="Polar residues" evidence="1">
    <location>
        <begin position="49"/>
        <end position="67"/>
    </location>
</feature>
<dbReference type="AlphaFoldDB" id="A0A8X6JZJ4"/>
<reference evidence="2" key="1">
    <citation type="submission" date="2020-08" db="EMBL/GenBank/DDBJ databases">
        <title>Multicomponent nature underlies the extraordinary mechanical properties of spider dragline silk.</title>
        <authorList>
            <person name="Kono N."/>
            <person name="Nakamura H."/>
            <person name="Mori M."/>
            <person name="Yoshida Y."/>
            <person name="Ohtoshi R."/>
            <person name="Malay A.D."/>
            <person name="Moran D.A.P."/>
            <person name="Tomita M."/>
            <person name="Numata K."/>
            <person name="Arakawa K."/>
        </authorList>
    </citation>
    <scope>NUCLEOTIDE SEQUENCE</scope>
</reference>
<gene>
    <name evidence="2" type="ORF">NPIL_607861</name>
</gene>
<evidence type="ECO:0000313" key="2">
    <source>
        <dbReference type="EMBL" id="GFS48713.1"/>
    </source>
</evidence>
<evidence type="ECO:0000313" key="3">
    <source>
        <dbReference type="Proteomes" id="UP000887013"/>
    </source>
</evidence>
<feature type="region of interest" description="Disordered" evidence="1">
    <location>
        <begin position="1"/>
        <end position="87"/>
    </location>
</feature>